<sequence length="345" mass="37429">MAEMEMDPELAPELEAFRLRYPSDEAAWAYLLKSPIEVQKEVLRDFKPKMEGQDDYSALVISFCKRRRQVATQPSHYPQQVHTSPEIIEERRSMEGMVQELRTRYPFDDAAYNYIMASLPVVIREVLNSFKPPKEGEADYSALVISFAKKCRQSAFSDARQQEDAVEYEQFRQRYPFDEDTHNYLQTSNPDVRRYVMRSFKPPREGEADYSALLITYCKRCRMNMNNMNVNNMNNMGSFDAWGKGGGKGAGEIQQALGQILGAAAWGLAGCGGGGKGGGGGGGGGGMNFNFGGCGGGGFQDFNAPCGGCGSGCGGGCALGGCGGGCGSGCGGGSSAMRLHMRSKR</sequence>
<gene>
    <name evidence="1" type="ORF">AK812_SmicGene14280</name>
</gene>
<protein>
    <submittedName>
        <fullName evidence="1">Uncharacterized protein</fullName>
    </submittedName>
</protein>
<accession>A0A1Q9E5Z1</accession>
<evidence type="ECO:0000313" key="1">
    <source>
        <dbReference type="EMBL" id="OLQ02832.1"/>
    </source>
</evidence>
<dbReference type="AlphaFoldDB" id="A0A1Q9E5Z1"/>
<name>A0A1Q9E5Z1_SYMMI</name>
<organism evidence="1 2">
    <name type="scientific">Symbiodinium microadriaticum</name>
    <name type="common">Dinoflagellate</name>
    <name type="synonym">Zooxanthella microadriatica</name>
    <dbReference type="NCBI Taxonomy" id="2951"/>
    <lineage>
        <taxon>Eukaryota</taxon>
        <taxon>Sar</taxon>
        <taxon>Alveolata</taxon>
        <taxon>Dinophyceae</taxon>
        <taxon>Suessiales</taxon>
        <taxon>Symbiodiniaceae</taxon>
        <taxon>Symbiodinium</taxon>
    </lineage>
</organism>
<proteinExistence type="predicted"/>
<comment type="caution">
    <text evidence="1">The sequence shown here is derived from an EMBL/GenBank/DDBJ whole genome shotgun (WGS) entry which is preliminary data.</text>
</comment>
<dbReference type="EMBL" id="LSRX01000253">
    <property type="protein sequence ID" value="OLQ02832.1"/>
    <property type="molecule type" value="Genomic_DNA"/>
</dbReference>
<dbReference type="Proteomes" id="UP000186817">
    <property type="component" value="Unassembled WGS sequence"/>
</dbReference>
<evidence type="ECO:0000313" key="2">
    <source>
        <dbReference type="Proteomes" id="UP000186817"/>
    </source>
</evidence>
<reference evidence="1 2" key="1">
    <citation type="submission" date="2016-02" db="EMBL/GenBank/DDBJ databases">
        <title>Genome analysis of coral dinoflagellate symbionts highlights evolutionary adaptations to a symbiotic lifestyle.</title>
        <authorList>
            <person name="Aranda M."/>
            <person name="Li Y."/>
            <person name="Liew Y.J."/>
            <person name="Baumgarten S."/>
            <person name="Simakov O."/>
            <person name="Wilson M."/>
            <person name="Piel J."/>
            <person name="Ashoor H."/>
            <person name="Bougouffa S."/>
            <person name="Bajic V.B."/>
            <person name="Ryu T."/>
            <person name="Ravasi T."/>
            <person name="Bayer T."/>
            <person name="Micklem G."/>
            <person name="Kim H."/>
            <person name="Bhak J."/>
            <person name="Lajeunesse T.C."/>
            <person name="Voolstra C.R."/>
        </authorList>
    </citation>
    <scope>NUCLEOTIDE SEQUENCE [LARGE SCALE GENOMIC DNA]</scope>
    <source>
        <strain evidence="1 2">CCMP2467</strain>
    </source>
</reference>
<dbReference type="OrthoDB" id="446959at2759"/>
<keyword evidence="2" id="KW-1185">Reference proteome</keyword>